<dbReference type="RefSeq" id="WP_080797810.1">
    <property type="nucleotide sequence ID" value="NZ_LT828540.1"/>
</dbReference>
<evidence type="ECO:0000259" key="2">
    <source>
        <dbReference type="Pfam" id="PF02663"/>
    </source>
</evidence>
<reference evidence="3 4" key="1">
    <citation type="submission" date="2017-03" db="EMBL/GenBank/DDBJ databases">
        <authorList>
            <person name="Afonso C.L."/>
            <person name="Miller P.J."/>
            <person name="Scott M.A."/>
            <person name="Spackman E."/>
            <person name="Goraichik I."/>
            <person name="Dimitrov K.M."/>
            <person name="Suarez D.L."/>
            <person name="Swayne D.E."/>
        </authorList>
    </citation>
    <scope>NUCLEOTIDE SEQUENCE [LARGE SCALE GENOMIC DNA]</scope>
    <source>
        <strain evidence="3">PRJEB14757</strain>
    </source>
</reference>
<dbReference type="OrthoDB" id="5417016at2"/>
<accession>A0A1W1HHB9</accession>
<protein>
    <recommendedName>
        <fullName evidence="2">Formylmethanofuran dehydrogenase subunit E domain-containing protein</fullName>
    </recommendedName>
</protein>
<evidence type="ECO:0000256" key="1">
    <source>
        <dbReference type="SAM" id="SignalP"/>
    </source>
</evidence>
<dbReference type="SUPFAM" id="SSF143555">
    <property type="entry name" value="FwdE-like"/>
    <property type="match status" value="1"/>
</dbReference>
<feature type="signal peptide" evidence="1">
    <location>
        <begin position="1"/>
        <end position="26"/>
    </location>
</feature>
<dbReference type="STRING" id="1246637.MTBBW1_50020"/>
<dbReference type="AlphaFoldDB" id="A0A1W1HHB9"/>
<dbReference type="Pfam" id="PF02663">
    <property type="entry name" value="FmdE"/>
    <property type="match status" value="1"/>
</dbReference>
<evidence type="ECO:0000313" key="3">
    <source>
        <dbReference type="EMBL" id="SLM31897.1"/>
    </source>
</evidence>
<keyword evidence="4" id="KW-1185">Reference proteome</keyword>
<dbReference type="InterPro" id="IPR003814">
    <property type="entry name" value="FmdEsu_dom"/>
</dbReference>
<evidence type="ECO:0000313" key="4">
    <source>
        <dbReference type="Proteomes" id="UP000191931"/>
    </source>
</evidence>
<dbReference type="Gene3D" id="3.30.1330.130">
    <property type="match status" value="1"/>
</dbReference>
<sequence>MFKKQNCLKIAIMFMLLISLPSFSFSQETDKNYLTWSVLGMRAAYEAAVNTQHELGIDYAAIVLTNAGYAEIDGLSTEAALDGLQELTYASRGNNSLVEVHSKYDDALWFAIYYPTSGMCAYLEVNPLSVSKLFSSTDSPSFYQIITDNLAVSSSELFSIASFENINPEHLYANADEYNDKFGTQLVFGKNAFRIVTIANAVAKGAPKSLLRSVEFHDHYCPGVTSGILAVNYIKKNFPLTSGGSYFVQSVQPWCKEDALMTLLNATPGKGGYSVLYSTAEDREAWNEDVKDAATIIYRQDGETKKWDGIVIGISLGDTGCPDYGTGSIMSKLCSDLWHLDRLDQPESFVKVINQFELPEGVSPKDWARPGVDPMKQLGLVQE</sequence>
<feature type="chain" id="PRO_5012009138" description="Formylmethanofuran dehydrogenase subunit E domain-containing protein" evidence="1">
    <location>
        <begin position="27"/>
        <end position="383"/>
    </location>
</feature>
<keyword evidence="1" id="KW-0732">Signal</keyword>
<dbReference type="Proteomes" id="UP000191931">
    <property type="component" value="Unassembled WGS sequence"/>
</dbReference>
<gene>
    <name evidence="3" type="ORF">MTBBW1_50020</name>
</gene>
<name>A0A1W1HHB9_9BACT</name>
<feature type="domain" description="Formylmethanofuran dehydrogenase subunit E" evidence="2">
    <location>
        <begin position="216"/>
        <end position="300"/>
    </location>
</feature>
<dbReference type="EMBL" id="FWEV01000292">
    <property type="protein sequence ID" value="SLM31897.1"/>
    <property type="molecule type" value="Genomic_DNA"/>
</dbReference>
<organism evidence="3 4">
    <name type="scientific">Desulfamplus magnetovallimortis</name>
    <dbReference type="NCBI Taxonomy" id="1246637"/>
    <lineage>
        <taxon>Bacteria</taxon>
        <taxon>Pseudomonadati</taxon>
        <taxon>Thermodesulfobacteriota</taxon>
        <taxon>Desulfobacteria</taxon>
        <taxon>Desulfobacterales</taxon>
        <taxon>Desulfobacteraceae</taxon>
        <taxon>Desulfamplus</taxon>
    </lineage>
</organism>
<proteinExistence type="predicted"/>